<evidence type="ECO:0000313" key="2">
    <source>
        <dbReference type="EMBL" id="ARS43348.1"/>
    </source>
</evidence>
<reference evidence="2" key="1">
    <citation type="submission" date="2016-08" db="EMBL/GenBank/DDBJ databases">
        <title>Molecular Characterization of plasmids with Antimicrobial Resistant Genes and Type IV Secretion System in Duck Isolate of Pasteurella multocida.</title>
        <authorList>
            <person name="Zhu D.-K."/>
            <person name="Zhou W.-S."/>
            <person name="Wang M.-S."/>
            <person name="Cheng A.-C."/>
        </authorList>
    </citation>
    <scope>NUCLEOTIDE SEQUENCE</scope>
    <source>
        <strain evidence="2">RCAD0259</strain>
        <plasmid evidence="2">pRCADGH-2</plasmid>
    </source>
</reference>
<feature type="chain" id="PRO_5013344704" description="TrbM" evidence="1">
    <location>
        <begin position="35"/>
        <end position="121"/>
    </location>
</feature>
<sequence>MLILLSEEELKMKKPFKIAVICLALCSMSQVSHAVDELTGDTKTACEALLCLSSPKDAAKTPECHPPLNKFYSIRAKKAHETLKKRRNFLKLCPDSNEDSINQALSSKCASKPFSRRCMFK</sequence>
<gene>
    <name evidence="2" type="ORF">pRCADGH-2_017</name>
</gene>
<proteinExistence type="predicted"/>
<evidence type="ECO:0008006" key="3">
    <source>
        <dbReference type="Google" id="ProtNLM"/>
    </source>
</evidence>
<dbReference type="AlphaFoldDB" id="A0A1X9ZDJ6"/>
<organism evidence="2">
    <name type="scientific">Pasteurella multocida</name>
    <dbReference type="NCBI Taxonomy" id="747"/>
    <lineage>
        <taxon>Bacteria</taxon>
        <taxon>Pseudomonadati</taxon>
        <taxon>Pseudomonadota</taxon>
        <taxon>Gammaproteobacteria</taxon>
        <taxon>Pasteurellales</taxon>
        <taxon>Pasteurellaceae</taxon>
        <taxon>Pasteurella</taxon>
    </lineage>
</organism>
<dbReference type="Pfam" id="PF07424">
    <property type="entry name" value="TrbM"/>
    <property type="match status" value="1"/>
</dbReference>
<name>A0A1X9ZDJ6_PASMD</name>
<keyword evidence="1" id="KW-0732">Signal</keyword>
<geneLocation type="plasmid" evidence="2">
    <name>pRCADGH-2</name>
</geneLocation>
<dbReference type="InterPro" id="IPR009989">
    <property type="entry name" value="TrbM"/>
</dbReference>
<protein>
    <recommendedName>
        <fullName evidence="3">TrbM</fullName>
    </recommendedName>
</protein>
<feature type="signal peptide" evidence="1">
    <location>
        <begin position="1"/>
        <end position="34"/>
    </location>
</feature>
<keyword evidence="2" id="KW-0614">Plasmid</keyword>
<accession>A0A1X9ZDJ6</accession>
<evidence type="ECO:0000256" key="1">
    <source>
        <dbReference type="SAM" id="SignalP"/>
    </source>
</evidence>
<dbReference type="EMBL" id="KX753679">
    <property type="protein sequence ID" value="ARS43348.1"/>
    <property type="molecule type" value="Genomic_DNA"/>
</dbReference>